<evidence type="ECO:0000313" key="1">
    <source>
        <dbReference type="EMBL" id="OWR40960.1"/>
    </source>
</evidence>
<dbReference type="Proteomes" id="UP000007151">
    <property type="component" value="Unassembled WGS sequence"/>
</dbReference>
<dbReference type="EMBL" id="AGBW02014874">
    <property type="protein sequence ID" value="OWR40960.1"/>
    <property type="molecule type" value="Genomic_DNA"/>
</dbReference>
<gene>
    <name evidence="1" type="ORF">KGM_203713</name>
</gene>
<dbReference type="InterPro" id="IPR008993">
    <property type="entry name" value="TIMP-like_OB-fold"/>
</dbReference>
<sequence length="190" mass="21550">MDLQLWSPGGISNRRHRRTSGCNTNVYYDKVLLKNATLRSQYIFTGKVNNVSSGNTSRTYKVNISRVLKGDINDISANVKYKTINSVSFIDTTISVQSLKSLKCSTLRVRTYAIFLTKCSSYRQTLRLNLVIDPVLLTLRNIDIIEAAIKAHEAGSLLRLSFMELANESPLCCSDRFNRRRNIAQNDYES</sequence>
<evidence type="ECO:0000313" key="2">
    <source>
        <dbReference type="Proteomes" id="UP000007151"/>
    </source>
</evidence>
<dbReference type="InParanoid" id="A0A212EHL7"/>
<protein>
    <submittedName>
        <fullName evidence="1">Uncharacterized protein</fullName>
    </submittedName>
</protein>
<comment type="caution">
    <text evidence="1">The sequence shown here is derived from an EMBL/GenBank/DDBJ whole genome shotgun (WGS) entry which is preliminary data.</text>
</comment>
<dbReference type="KEGG" id="dpl:KGM_203713"/>
<accession>A0A212EHL7</accession>
<dbReference type="AlphaFoldDB" id="A0A212EHL7"/>
<organism evidence="1 2">
    <name type="scientific">Danaus plexippus plexippus</name>
    <dbReference type="NCBI Taxonomy" id="278856"/>
    <lineage>
        <taxon>Eukaryota</taxon>
        <taxon>Metazoa</taxon>
        <taxon>Ecdysozoa</taxon>
        <taxon>Arthropoda</taxon>
        <taxon>Hexapoda</taxon>
        <taxon>Insecta</taxon>
        <taxon>Pterygota</taxon>
        <taxon>Neoptera</taxon>
        <taxon>Endopterygota</taxon>
        <taxon>Lepidoptera</taxon>
        <taxon>Glossata</taxon>
        <taxon>Ditrysia</taxon>
        <taxon>Papilionoidea</taxon>
        <taxon>Nymphalidae</taxon>
        <taxon>Danainae</taxon>
        <taxon>Danaini</taxon>
        <taxon>Danaina</taxon>
        <taxon>Danaus</taxon>
        <taxon>Danaus</taxon>
    </lineage>
</organism>
<dbReference type="eggNOG" id="ENOG502TBYX">
    <property type="taxonomic scope" value="Eukaryota"/>
</dbReference>
<name>A0A212EHL7_DANPL</name>
<dbReference type="Gene3D" id="2.40.50.120">
    <property type="match status" value="1"/>
</dbReference>
<keyword evidence="2" id="KW-1185">Reference proteome</keyword>
<proteinExistence type="predicted"/>
<reference evidence="1 2" key="1">
    <citation type="journal article" date="2011" name="Cell">
        <title>The monarch butterfly genome yields insights into long-distance migration.</title>
        <authorList>
            <person name="Zhan S."/>
            <person name="Merlin C."/>
            <person name="Boore J.L."/>
            <person name="Reppert S.M."/>
        </authorList>
    </citation>
    <scope>NUCLEOTIDE SEQUENCE [LARGE SCALE GENOMIC DNA]</scope>
    <source>
        <strain evidence="1">F-2</strain>
    </source>
</reference>